<dbReference type="InParanoid" id="A0A5N3ZZ03"/>
<dbReference type="AlphaFoldDB" id="A0A5N3ZZ03"/>
<feature type="non-terminal residue" evidence="4">
    <location>
        <position position="1"/>
    </location>
</feature>
<dbReference type="GO" id="GO:0003964">
    <property type="term" value="F:RNA-directed DNA polymerase activity"/>
    <property type="evidence" value="ECO:0007669"/>
    <property type="project" value="UniProtKB-EC"/>
</dbReference>
<gene>
    <name evidence="4" type="ORF">PPYR_15365</name>
</gene>
<reference evidence="4 5" key="1">
    <citation type="journal article" date="2018" name="Elife">
        <title>Firefly genomes illuminate parallel origins of bioluminescence in beetles.</title>
        <authorList>
            <person name="Fallon T.R."/>
            <person name="Lower S.E."/>
            <person name="Chang C.H."/>
            <person name="Bessho-Uehara M."/>
            <person name="Martin G.J."/>
            <person name="Bewick A.J."/>
            <person name="Behringer M."/>
            <person name="Debat H.J."/>
            <person name="Wong I."/>
            <person name="Day J.C."/>
            <person name="Suvorov A."/>
            <person name="Silva C.J."/>
            <person name="Stanger-Hall K.F."/>
            <person name="Hall D.W."/>
            <person name="Schmitz R.J."/>
            <person name="Nelson D.R."/>
            <person name="Lewis S.M."/>
            <person name="Shigenobu S."/>
            <person name="Bybee S.M."/>
            <person name="Larracuente A.M."/>
            <person name="Oba Y."/>
            <person name="Weng J.K."/>
        </authorList>
    </citation>
    <scope>NUCLEOTIDE SEQUENCE [LARGE SCALE GENOMIC DNA]</scope>
    <source>
        <strain evidence="4">1611_PpyrPB1</strain>
        <tissue evidence="4">Whole body</tissue>
    </source>
</reference>
<name>A0A5N3ZZ03_PHOPY</name>
<organism evidence="4 5">
    <name type="scientific">Photinus pyralis</name>
    <name type="common">Common eastern firefly</name>
    <name type="synonym">Lampyris pyralis</name>
    <dbReference type="NCBI Taxonomy" id="7054"/>
    <lineage>
        <taxon>Eukaryota</taxon>
        <taxon>Metazoa</taxon>
        <taxon>Ecdysozoa</taxon>
        <taxon>Arthropoda</taxon>
        <taxon>Hexapoda</taxon>
        <taxon>Insecta</taxon>
        <taxon>Pterygota</taxon>
        <taxon>Neoptera</taxon>
        <taxon>Endopterygota</taxon>
        <taxon>Coleoptera</taxon>
        <taxon>Polyphaga</taxon>
        <taxon>Elateriformia</taxon>
        <taxon>Elateroidea</taxon>
        <taxon>Lampyridae</taxon>
        <taxon>Lampyrinae</taxon>
        <taxon>Photinus</taxon>
    </lineage>
</organism>
<comment type="caution">
    <text evidence="4">The sequence shown here is derived from an EMBL/GenBank/DDBJ whole genome shotgun (WGS) entry which is preliminary data.</text>
</comment>
<proteinExistence type="predicted"/>
<dbReference type="InterPro" id="IPR050951">
    <property type="entry name" value="Retrovirus_Pol_polyprotein"/>
</dbReference>
<dbReference type="EMBL" id="VVIM01001539">
    <property type="protein sequence ID" value="KAB0790294.1"/>
    <property type="molecule type" value="Genomic_DNA"/>
</dbReference>
<evidence type="ECO:0000259" key="3">
    <source>
        <dbReference type="Pfam" id="PF17921"/>
    </source>
</evidence>
<sequence length="684" mass="77213">WYDKLKEKVQTHPEEYPEYKIQQGELYRAFPLSSPAAAEGFGSSWKLCVPKHQRSRVLKECHDQPTAGHLGVAKTISRVFQNYYWPRSTQDHDSTQYTPAFLNFGREMLPTNTLIREVQPEEDGEMVQPQEYGTKLEKLEEFRQLAREALAQAFETQKKYYNLRRRPYQPRVGEQVYCRMHILSDKGPHEITRIISPVIVEIKTGDRRSQKKNVHVKDIKPVDLQDEIEIQSKDRLNTLPSPKSVEWETCSERSHIRETHSPLDSISEMAPVKQRSRQAKRKIYPWAPRRFNQDHNIPKIYISRGTQPPKTPLPTKVMEDLTSRLERLFGSPDVIGIAAPENTPTFVKTITSPILSENMSPEVQEVMITTPSPISGLPILSTPDEEIMRICWEPIPQDATHTESLNTSQRIGIQPLPGAAVTSDKLKAMANLLNMDRGEAPMSSRQARRRDMATKICARGCNINPVAVYTCVLKNYYDVWKLVGLSSNSPSESPSSSTSVSLDNSSDNSKTEYSSSEDLIQTEEALKFYISLPTDEFRASLLKKFLTAKGLTSLTEEKSTTWDNTSIDLCLTNDAARAVALIGATVFGHHKPIVINIYEDEATANGNSTCTKNIEERISSPQARAIPRVILEAPPPSPQAHQSPPMTVVDTNIHRDIIDLRLTGLRNDDGVSCYADSIIKEFTT</sequence>
<dbReference type="Proteomes" id="UP000327044">
    <property type="component" value="Unassembled WGS sequence"/>
</dbReference>
<accession>A0A5N3ZZ03</accession>
<dbReference type="EC" id="2.7.7.49" evidence="1"/>
<dbReference type="Pfam" id="PF17921">
    <property type="entry name" value="Integrase_H2C2"/>
    <property type="match status" value="1"/>
</dbReference>
<evidence type="ECO:0000313" key="5">
    <source>
        <dbReference type="Proteomes" id="UP000327044"/>
    </source>
</evidence>
<dbReference type="PANTHER" id="PTHR37984">
    <property type="entry name" value="PROTEIN CBG26694"/>
    <property type="match status" value="1"/>
</dbReference>
<feature type="compositionally biased region" description="Low complexity" evidence="2">
    <location>
        <begin position="487"/>
        <end position="508"/>
    </location>
</feature>
<evidence type="ECO:0000256" key="1">
    <source>
        <dbReference type="ARBA" id="ARBA00012493"/>
    </source>
</evidence>
<evidence type="ECO:0000313" key="4">
    <source>
        <dbReference type="EMBL" id="KAB0790294.1"/>
    </source>
</evidence>
<evidence type="ECO:0000256" key="2">
    <source>
        <dbReference type="SAM" id="MobiDB-lite"/>
    </source>
</evidence>
<dbReference type="InterPro" id="IPR041588">
    <property type="entry name" value="Integrase_H2C2"/>
</dbReference>
<keyword evidence="5" id="KW-1185">Reference proteome</keyword>
<feature type="region of interest" description="Disordered" evidence="2">
    <location>
        <begin position="487"/>
        <end position="516"/>
    </location>
</feature>
<protein>
    <recommendedName>
        <fullName evidence="1">RNA-directed DNA polymerase</fullName>
        <ecNumber evidence="1">2.7.7.49</ecNumber>
    </recommendedName>
</protein>
<dbReference type="Gene3D" id="1.10.340.70">
    <property type="match status" value="1"/>
</dbReference>
<dbReference type="FunFam" id="1.10.340.70:FF:000001">
    <property type="entry name" value="Retrovirus-related Pol polyprotein from transposon gypsy-like Protein"/>
    <property type="match status" value="1"/>
</dbReference>
<dbReference type="PANTHER" id="PTHR37984:SF5">
    <property type="entry name" value="PROTEIN NYNRIN-LIKE"/>
    <property type="match status" value="1"/>
</dbReference>
<feature type="domain" description="Integrase zinc-binding" evidence="3">
    <location>
        <begin position="49"/>
        <end position="91"/>
    </location>
</feature>